<dbReference type="InterPro" id="IPR000571">
    <property type="entry name" value="Znf_CCCH"/>
</dbReference>
<feature type="compositionally biased region" description="Polar residues" evidence="5">
    <location>
        <begin position="372"/>
        <end position="381"/>
    </location>
</feature>
<gene>
    <name evidence="7" type="ORF">LTR24_006361</name>
</gene>
<keyword evidence="2 4" id="KW-0863">Zinc-finger</keyword>
<dbReference type="InterPro" id="IPR039136">
    <property type="entry name" value="NUFIP1-like"/>
</dbReference>
<feature type="region of interest" description="Disordered" evidence="5">
    <location>
        <begin position="358"/>
        <end position="441"/>
    </location>
</feature>
<feature type="zinc finger region" description="C3H1-type" evidence="4">
    <location>
        <begin position="436"/>
        <end position="464"/>
    </location>
</feature>
<evidence type="ECO:0000256" key="2">
    <source>
        <dbReference type="ARBA" id="ARBA00022771"/>
    </source>
</evidence>
<dbReference type="Pfam" id="PF10453">
    <property type="entry name" value="NUFIP1"/>
    <property type="match status" value="1"/>
</dbReference>
<accession>A0ABR0K6M6</accession>
<evidence type="ECO:0000256" key="4">
    <source>
        <dbReference type="PROSITE-ProRule" id="PRU00723"/>
    </source>
</evidence>
<protein>
    <recommendedName>
        <fullName evidence="6">C3H1-type domain-containing protein</fullName>
    </recommendedName>
</protein>
<keyword evidence="3 4" id="KW-0862">Zinc</keyword>
<feature type="compositionally biased region" description="Pro residues" evidence="5">
    <location>
        <begin position="1"/>
        <end position="17"/>
    </location>
</feature>
<sequence>MSQPFAFPPPPPPPPKPQQSKDTYQQPNLRGGSRGRGGFQHGHQNGRGRGQYPPRGRGSYGARGNNMNYSTGGHVPYTSNISAPSANSQPQQGYDNSSMRQAQKRNHATAFNDRPRNATKNQRPAAPPAVPSFGIDFETLLPKKPDSQKPSPKGLAKKPNILGLTPVAKDDDDDDDNEEDDEEEESKLASKILSDSALQFEYNGQTATLNTPEEIAAWIAERRKKWPTEQKREVAQREAEERKKRWEADRAARIEASKAAAKARQEQRQSQKVEREKSQIRQKLLREQIQKAKAAPAMGGTLAAAQIKTEKLRKKSEKIAQQLKMAEAALDKEEAGVDAEAVTEADLDTLLTQVDAMASAQQAQPNGVDASDSISNTSDASLANHDTIMNDETSTSGSSSASESDSDSAPEAATTKRTAPDRVPTPARKAPPGASTDNRPLCKNIAQYGRCKFGSKCRFKHERPRKKEESAIGNRRKGLYQIMVEKEQEEERKRALRVIIALGEAGVLDESSQEAEVAVAS</sequence>
<dbReference type="PANTHER" id="PTHR13309:SF0">
    <property type="entry name" value="FMR1-INTERACTING PROTEIN NUFIP1"/>
    <property type="match status" value="1"/>
</dbReference>
<evidence type="ECO:0000313" key="7">
    <source>
        <dbReference type="EMBL" id="KAK5089292.1"/>
    </source>
</evidence>
<feature type="compositionally biased region" description="Low complexity" evidence="5">
    <location>
        <begin position="391"/>
        <end position="415"/>
    </location>
</feature>
<reference evidence="7 8" key="1">
    <citation type="submission" date="2023-08" db="EMBL/GenBank/DDBJ databases">
        <title>Black Yeasts Isolated from many extreme environments.</title>
        <authorList>
            <person name="Coleine C."/>
            <person name="Stajich J.E."/>
            <person name="Selbmann L."/>
        </authorList>
    </citation>
    <scope>NUCLEOTIDE SEQUENCE [LARGE SCALE GENOMIC DNA]</scope>
    <source>
        <strain evidence="7 8">CCFEE 5885</strain>
    </source>
</reference>
<dbReference type="SUPFAM" id="SSF90229">
    <property type="entry name" value="CCCH zinc finger"/>
    <property type="match status" value="1"/>
</dbReference>
<dbReference type="Pfam" id="PF18044">
    <property type="entry name" value="zf-CCCH_4"/>
    <property type="match status" value="1"/>
</dbReference>
<organism evidence="7 8">
    <name type="scientific">Lithohypha guttulata</name>
    <dbReference type="NCBI Taxonomy" id="1690604"/>
    <lineage>
        <taxon>Eukaryota</taxon>
        <taxon>Fungi</taxon>
        <taxon>Dikarya</taxon>
        <taxon>Ascomycota</taxon>
        <taxon>Pezizomycotina</taxon>
        <taxon>Eurotiomycetes</taxon>
        <taxon>Chaetothyriomycetidae</taxon>
        <taxon>Chaetothyriales</taxon>
        <taxon>Trichomeriaceae</taxon>
        <taxon>Lithohypha</taxon>
    </lineage>
</organism>
<feature type="domain" description="C3H1-type" evidence="6">
    <location>
        <begin position="436"/>
        <end position="464"/>
    </location>
</feature>
<feature type="compositionally biased region" description="Basic and acidic residues" evidence="5">
    <location>
        <begin position="226"/>
        <end position="256"/>
    </location>
</feature>
<evidence type="ECO:0000313" key="8">
    <source>
        <dbReference type="Proteomes" id="UP001345013"/>
    </source>
</evidence>
<keyword evidence="8" id="KW-1185">Reference proteome</keyword>
<dbReference type="PANTHER" id="PTHR13309">
    <property type="entry name" value="NUCLEAR FRAGILE X MENTAL RETARDATION PROTEIN INTERACTING PROTEIN 1"/>
    <property type="match status" value="1"/>
</dbReference>
<dbReference type="InterPro" id="IPR036855">
    <property type="entry name" value="Znf_CCCH_sf"/>
</dbReference>
<feature type="compositionally biased region" description="Polar residues" evidence="5">
    <location>
        <begin position="65"/>
        <end position="101"/>
    </location>
</feature>
<dbReference type="PROSITE" id="PS50103">
    <property type="entry name" value="ZF_C3H1"/>
    <property type="match status" value="1"/>
</dbReference>
<dbReference type="InterPro" id="IPR041367">
    <property type="entry name" value="Znf-CCCH_4"/>
</dbReference>
<evidence type="ECO:0000256" key="3">
    <source>
        <dbReference type="ARBA" id="ARBA00022833"/>
    </source>
</evidence>
<feature type="region of interest" description="Disordered" evidence="5">
    <location>
        <begin position="1"/>
        <end position="196"/>
    </location>
</feature>
<feature type="compositionally biased region" description="Basic and acidic residues" evidence="5">
    <location>
        <begin position="263"/>
        <end position="279"/>
    </location>
</feature>
<dbReference type="Proteomes" id="UP001345013">
    <property type="component" value="Unassembled WGS sequence"/>
</dbReference>
<keyword evidence="1 4" id="KW-0479">Metal-binding</keyword>
<feature type="region of interest" description="Disordered" evidence="5">
    <location>
        <begin position="223"/>
        <end position="279"/>
    </location>
</feature>
<dbReference type="Gene3D" id="4.10.1000.10">
    <property type="entry name" value="Zinc finger, CCCH-type"/>
    <property type="match status" value="1"/>
</dbReference>
<dbReference type="InterPro" id="IPR019496">
    <property type="entry name" value="NUFIP1_cons_dom"/>
</dbReference>
<evidence type="ECO:0000256" key="5">
    <source>
        <dbReference type="SAM" id="MobiDB-lite"/>
    </source>
</evidence>
<evidence type="ECO:0000256" key="1">
    <source>
        <dbReference type="ARBA" id="ARBA00022723"/>
    </source>
</evidence>
<proteinExistence type="predicted"/>
<feature type="compositionally biased region" description="Polar residues" evidence="5">
    <location>
        <begin position="18"/>
        <end position="28"/>
    </location>
</feature>
<dbReference type="EMBL" id="JAVRRG010000081">
    <property type="protein sequence ID" value="KAK5089292.1"/>
    <property type="molecule type" value="Genomic_DNA"/>
</dbReference>
<evidence type="ECO:0000259" key="6">
    <source>
        <dbReference type="PROSITE" id="PS50103"/>
    </source>
</evidence>
<feature type="compositionally biased region" description="Acidic residues" evidence="5">
    <location>
        <begin position="170"/>
        <end position="185"/>
    </location>
</feature>
<dbReference type="SMART" id="SM00356">
    <property type="entry name" value="ZnF_C3H1"/>
    <property type="match status" value="1"/>
</dbReference>
<comment type="caution">
    <text evidence="7">The sequence shown here is derived from an EMBL/GenBank/DDBJ whole genome shotgun (WGS) entry which is preliminary data.</text>
</comment>
<feature type="compositionally biased region" description="Gly residues" evidence="5">
    <location>
        <begin position="32"/>
        <end position="49"/>
    </location>
</feature>
<name>A0ABR0K6M6_9EURO</name>